<accession>A0ABV8VIZ9</accession>
<dbReference type="InterPro" id="IPR033749">
    <property type="entry name" value="Polyprenyl_synt_CS"/>
</dbReference>
<protein>
    <submittedName>
        <fullName evidence="5">Polyprenyl synthetase family protein</fullName>
    </submittedName>
</protein>
<dbReference type="SFLD" id="SFLDG01017">
    <property type="entry name" value="Polyprenyl_Transferase_Like"/>
    <property type="match status" value="1"/>
</dbReference>
<comment type="caution">
    <text evidence="5">The sequence shown here is derived from an EMBL/GenBank/DDBJ whole genome shotgun (WGS) entry which is preliminary data.</text>
</comment>
<proteinExistence type="inferred from homology"/>
<dbReference type="EMBL" id="JBHSDL010000014">
    <property type="protein sequence ID" value="MFC4374568.1"/>
    <property type="molecule type" value="Genomic_DNA"/>
</dbReference>
<evidence type="ECO:0000256" key="1">
    <source>
        <dbReference type="ARBA" id="ARBA00005128"/>
    </source>
</evidence>
<keyword evidence="4" id="KW-0808">Transferase</keyword>
<comment type="pathway">
    <text evidence="1">Isoprenoid biosynthesis.</text>
</comment>
<sequence length="344" mass="35741">MTLSTSPSNAGDAPVADTREPFRAALRAAVESLPESIRHIAGYHFGWWDPHGRPECADGGKALRPTLVLLAGKAVGAEISQTMPAAVAVELVHNFSLLHDDVMDRDTTRRHRATAWHQFGIGPAILAGDALVTLGFAGLAATGGRNADAATRVLSAAVLSLVEGQTADMAFEQRSDVSVEECVSMVDRKTGALFGCSGALGALAGAAGPGAIAGLQGFGNALGRAFQHADDLLGIWGDPAVTGKPAHSDLRNRKKSLPVVWALRSATPEAKALAEMYSRAEELSDADLVHAAELVESAGGRDWSRSQIDRLLASAMLALSGVRGEATAVAELANLAASATRRDS</sequence>
<evidence type="ECO:0000256" key="3">
    <source>
        <dbReference type="ARBA" id="ARBA00022842"/>
    </source>
</evidence>
<dbReference type="PROSITE" id="PS00723">
    <property type="entry name" value="POLYPRENYL_SYNTHASE_1"/>
    <property type="match status" value="1"/>
</dbReference>
<dbReference type="SUPFAM" id="SSF48576">
    <property type="entry name" value="Terpenoid synthases"/>
    <property type="match status" value="1"/>
</dbReference>
<reference evidence="6" key="1">
    <citation type="journal article" date="2019" name="Int. J. Syst. Evol. Microbiol.">
        <title>The Global Catalogue of Microorganisms (GCM) 10K type strain sequencing project: providing services to taxonomists for standard genome sequencing and annotation.</title>
        <authorList>
            <consortium name="The Broad Institute Genomics Platform"/>
            <consortium name="The Broad Institute Genome Sequencing Center for Infectious Disease"/>
            <person name="Wu L."/>
            <person name="Ma J."/>
        </authorList>
    </citation>
    <scope>NUCLEOTIDE SEQUENCE [LARGE SCALE GENOMIC DNA]</scope>
    <source>
        <strain evidence="6">IBRC-M 10490</strain>
    </source>
</reference>
<dbReference type="SFLD" id="SFLDS00005">
    <property type="entry name" value="Isoprenoid_Synthase_Type_I"/>
    <property type="match status" value="1"/>
</dbReference>
<dbReference type="InterPro" id="IPR000092">
    <property type="entry name" value="Polyprenyl_synt"/>
</dbReference>
<dbReference type="Proteomes" id="UP001595844">
    <property type="component" value="Unassembled WGS sequence"/>
</dbReference>
<evidence type="ECO:0000256" key="4">
    <source>
        <dbReference type="RuleBase" id="RU004466"/>
    </source>
</evidence>
<evidence type="ECO:0000313" key="6">
    <source>
        <dbReference type="Proteomes" id="UP001595844"/>
    </source>
</evidence>
<organism evidence="5 6">
    <name type="scientific">Nocardia halotolerans</name>
    <dbReference type="NCBI Taxonomy" id="1755878"/>
    <lineage>
        <taxon>Bacteria</taxon>
        <taxon>Bacillati</taxon>
        <taxon>Actinomycetota</taxon>
        <taxon>Actinomycetes</taxon>
        <taxon>Mycobacteriales</taxon>
        <taxon>Nocardiaceae</taxon>
        <taxon>Nocardia</taxon>
    </lineage>
</organism>
<dbReference type="CDD" id="cd00685">
    <property type="entry name" value="Trans_IPPS_HT"/>
    <property type="match status" value="1"/>
</dbReference>
<keyword evidence="3" id="KW-0460">Magnesium</keyword>
<dbReference type="Gene3D" id="1.10.600.10">
    <property type="entry name" value="Farnesyl Diphosphate Synthase"/>
    <property type="match status" value="1"/>
</dbReference>
<name>A0ABV8VIZ9_9NOCA</name>
<dbReference type="PANTHER" id="PTHR12001">
    <property type="entry name" value="GERANYLGERANYL PYROPHOSPHATE SYNTHASE"/>
    <property type="match status" value="1"/>
</dbReference>
<dbReference type="RefSeq" id="WP_378559834.1">
    <property type="nucleotide sequence ID" value="NZ_JBHSDL010000014.1"/>
</dbReference>
<keyword evidence="2" id="KW-0479">Metal-binding</keyword>
<dbReference type="PANTHER" id="PTHR12001:SF86">
    <property type="entry name" value="GERANYLGERANYL DIPHOSPHATE SYNTHASE"/>
    <property type="match status" value="1"/>
</dbReference>
<dbReference type="Pfam" id="PF00348">
    <property type="entry name" value="polyprenyl_synt"/>
    <property type="match status" value="1"/>
</dbReference>
<keyword evidence="6" id="KW-1185">Reference proteome</keyword>
<evidence type="ECO:0000256" key="2">
    <source>
        <dbReference type="ARBA" id="ARBA00022723"/>
    </source>
</evidence>
<dbReference type="InterPro" id="IPR008949">
    <property type="entry name" value="Isoprenoid_synthase_dom_sf"/>
</dbReference>
<evidence type="ECO:0000313" key="5">
    <source>
        <dbReference type="EMBL" id="MFC4374568.1"/>
    </source>
</evidence>
<gene>
    <name evidence="5" type="ORF">ACFO5K_10695</name>
</gene>
<comment type="similarity">
    <text evidence="4">Belongs to the FPP/GGPP synthase family.</text>
</comment>